<dbReference type="Proteomes" id="UP001187682">
    <property type="component" value="Unassembled WGS sequence"/>
</dbReference>
<accession>A0AAE8SVM5</accession>
<protein>
    <submittedName>
        <fullName evidence="2">Uncharacterized protein</fullName>
    </submittedName>
</protein>
<reference evidence="2" key="1">
    <citation type="submission" date="2018-03" db="EMBL/GenBank/DDBJ databases">
        <authorList>
            <person name="Guldener U."/>
        </authorList>
    </citation>
    <scope>NUCLEOTIDE SEQUENCE</scope>
</reference>
<gene>
    <name evidence="2" type="ORF">DNG_05556</name>
</gene>
<feature type="region of interest" description="Disordered" evidence="1">
    <location>
        <begin position="1"/>
        <end position="23"/>
    </location>
</feature>
<keyword evidence="3" id="KW-1185">Reference proteome</keyword>
<name>A0AAE8SVM5_9PEZI</name>
<evidence type="ECO:0000256" key="1">
    <source>
        <dbReference type="SAM" id="MobiDB-lite"/>
    </source>
</evidence>
<dbReference type="EMBL" id="ONZQ02000007">
    <property type="protein sequence ID" value="SPO02878.1"/>
    <property type="molecule type" value="Genomic_DNA"/>
</dbReference>
<evidence type="ECO:0000313" key="2">
    <source>
        <dbReference type="EMBL" id="SPO02878.1"/>
    </source>
</evidence>
<sequence length="23" mass="2473">MSSTTSAPKTTTEEMPVDPNYGK</sequence>
<evidence type="ECO:0000313" key="3">
    <source>
        <dbReference type="Proteomes" id="UP001187682"/>
    </source>
</evidence>
<feature type="compositionally biased region" description="Polar residues" evidence="1">
    <location>
        <begin position="1"/>
        <end position="10"/>
    </location>
</feature>
<proteinExistence type="predicted"/>
<dbReference type="AlphaFoldDB" id="A0AAE8SVM5"/>
<comment type="caution">
    <text evidence="2">The sequence shown here is derived from an EMBL/GenBank/DDBJ whole genome shotgun (WGS) entry which is preliminary data.</text>
</comment>
<organism evidence="2 3">
    <name type="scientific">Cephalotrichum gorgonifer</name>
    <dbReference type="NCBI Taxonomy" id="2041049"/>
    <lineage>
        <taxon>Eukaryota</taxon>
        <taxon>Fungi</taxon>
        <taxon>Dikarya</taxon>
        <taxon>Ascomycota</taxon>
        <taxon>Pezizomycotina</taxon>
        <taxon>Sordariomycetes</taxon>
        <taxon>Hypocreomycetidae</taxon>
        <taxon>Microascales</taxon>
        <taxon>Microascaceae</taxon>
        <taxon>Cephalotrichum</taxon>
    </lineage>
</organism>